<evidence type="ECO:0000256" key="2">
    <source>
        <dbReference type="SAM" id="SignalP"/>
    </source>
</evidence>
<reference evidence="3 4" key="1">
    <citation type="journal article" date="2022" name="Nat. Ecol. Evol.">
        <title>A masculinizing supergene underlies an exaggerated male reproductive morph in a spider.</title>
        <authorList>
            <person name="Hendrickx F."/>
            <person name="De Corte Z."/>
            <person name="Sonet G."/>
            <person name="Van Belleghem S.M."/>
            <person name="Kostlbacher S."/>
            <person name="Vangestel C."/>
        </authorList>
    </citation>
    <scope>NUCLEOTIDE SEQUENCE [LARGE SCALE GENOMIC DNA]</scope>
    <source>
        <strain evidence="3">W744_W776</strain>
    </source>
</reference>
<sequence length="133" mass="15636">MGAWCCRCCFPLLVLSCSFLLCSCEGRLRRWLHVFSRGPHPEDEVYKGREVFPHVDNVMKGGTIGLEVNLKKQVGKLNKWWSKVKHFLPAMRRYTNKSPEGREVEEHIPFDPRKRPTSDSDKIREWEHVQRGE</sequence>
<name>A0AAV6VAC7_9ARAC</name>
<comment type="caution">
    <text evidence="3">The sequence shown here is derived from an EMBL/GenBank/DDBJ whole genome shotgun (WGS) entry which is preliminary data.</text>
</comment>
<gene>
    <name evidence="3" type="ORF">JTE90_017181</name>
</gene>
<accession>A0AAV6VAC7</accession>
<organism evidence="3 4">
    <name type="scientific">Oedothorax gibbosus</name>
    <dbReference type="NCBI Taxonomy" id="931172"/>
    <lineage>
        <taxon>Eukaryota</taxon>
        <taxon>Metazoa</taxon>
        <taxon>Ecdysozoa</taxon>
        <taxon>Arthropoda</taxon>
        <taxon>Chelicerata</taxon>
        <taxon>Arachnida</taxon>
        <taxon>Araneae</taxon>
        <taxon>Araneomorphae</taxon>
        <taxon>Entelegynae</taxon>
        <taxon>Araneoidea</taxon>
        <taxon>Linyphiidae</taxon>
        <taxon>Erigoninae</taxon>
        <taxon>Oedothorax</taxon>
    </lineage>
</organism>
<feature type="chain" id="PRO_5043978197" description="Secreted protein" evidence="2">
    <location>
        <begin position="25"/>
        <end position="133"/>
    </location>
</feature>
<dbReference type="EMBL" id="JAFNEN010000137">
    <property type="protein sequence ID" value="KAG8192616.1"/>
    <property type="molecule type" value="Genomic_DNA"/>
</dbReference>
<dbReference type="AlphaFoldDB" id="A0AAV6VAC7"/>
<dbReference type="PROSITE" id="PS51257">
    <property type="entry name" value="PROKAR_LIPOPROTEIN"/>
    <property type="match status" value="1"/>
</dbReference>
<evidence type="ECO:0000313" key="3">
    <source>
        <dbReference type="EMBL" id="KAG8192616.1"/>
    </source>
</evidence>
<feature type="compositionally biased region" description="Basic and acidic residues" evidence="1">
    <location>
        <begin position="99"/>
        <end position="133"/>
    </location>
</feature>
<evidence type="ECO:0008006" key="5">
    <source>
        <dbReference type="Google" id="ProtNLM"/>
    </source>
</evidence>
<keyword evidence="2" id="KW-0732">Signal</keyword>
<protein>
    <recommendedName>
        <fullName evidence="5">Secreted protein</fullName>
    </recommendedName>
</protein>
<evidence type="ECO:0000313" key="4">
    <source>
        <dbReference type="Proteomes" id="UP000827092"/>
    </source>
</evidence>
<evidence type="ECO:0000256" key="1">
    <source>
        <dbReference type="SAM" id="MobiDB-lite"/>
    </source>
</evidence>
<proteinExistence type="predicted"/>
<feature type="region of interest" description="Disordered" evidence="1">
    <location>
        <begin position="98"/>
        <end position="133"/>
    </location>
</feature>
<feature type="signal peptide" evidence="2">
    <location>
        <begin position="1"/>
        <end position="24"/>
    </location>
</feature>
<keyword evidence="4" id="KW-1185">Reference proteome</keyword>
<dbReference type="Proteomes" id="UP000827092">
    <property type="component" value="Unassembled WGS sequence"/>
</dbReference>